<dbReference type="Proteomes" id="UP000025061">
    <property type="component" value="Unassembled WGS sequence"/>
</dbReference>
<dbReference type="Gene3D" id="1.10.260.40">
    <property type="entry name" value="lambda repressor-like DNA-binding domains"/>
    <property type="match status" value="1"/>
</dbReference>
<dbReference type="GO" id="GO:0003700">
    <property type="term" value="F:DNA-binding transcription factor activity"/>
    <property type="evidence" value="ECO:0007669"/>
    <property type="project" value="TreeGrafter"/>
</dbReference>
<dbReference type="EMBL" id="ARYI01000001">
    <property type="protein sequence ID" value="KCZ96276.1"/>
    <property type="molecule type" value="Genomic_DNA"/>
</dbReference>
<dbReference type="GO" id="GO:0003677">
    <property type="term" value="F:DNA binding"/>
    <property type="evidence" value="ECO:0007669"/>
    <property type="project" value="UniProtKB-KW"/>
</dbReference>
<sequence>MDIRDIFAQNIRRVRRQRGVSQEELASLANIDRTYVSALERSVYSASLDVVASIAKALDVEPHELLLKSRRN</sequence>
<keyword evidence="1" id="KW-0805">Transcription regulation</keyword>
<gene>
    <name evidence="5" type="ORF">HHI_01315</name>
</gene>
<name>A0A059G0K4_9PROT</name>
<evidence type="ECO:0000313" key="5">
    <source>
        <dbReference type="EMBL" id="KCZ96276.1"/>
    </source>
</evidence>
<accession>A0A059G0K4</accession>
<dbReference type="SMART" id="SM00530">
    <property type="entry name" value="HTH_XRE"/>
    <property type="match status" value="1"/>
</dbReference>
<dbReference type="AlphaFoldDB" id="A0A059G0K4"/>
<dbReference type="GO" id="GO:0005829">
    <property type="term" value="C:cytosol"/>
    <property type="evidence" value="ECO:0007669"/>
    <property type="project" value="TreeGrafter"/>
</dbReference>
<dbReference type="RefSeq" id="WP_011645812.1">
    <property type="nucleotide sequence ID" value="NZ_ARYI01000001.1"/>
</dbReference>
<comment type="caution">
    <text evidence="5">The sequence shown here is derived from an EMBL/GenBank/DDBJ whole genome shotgun (WGS) entry which is preliminary data.</text>
</comment>
<dbReference type="InterPro" id="IPR050807">
    <property type="entry name" value="TransReg_Diox_bact_type"/>
</dbReference>
<evidence type="ECO:0000259" key="4">
    <source>
        <dbReference type="PROSITE" id="PS50943"/>
    </source>
</evidence>
<feature type="domain" description="HTH cro/C1-type" evidence="4">
    <location>
        <begin position="11"/>
        <end position="65"/>
    </location>
</feature>
<dbReference type="OrthoDB" id="9815697at2"/>
<organism evidence="5 6">
    <name type="scientific">Hyphomonas hirschiana VP5</name>
    <dbReference type="NCBI Taxonomy" id="1280951"/>
    <lineage>
        <taxon>Bacteria</taxon>
        <taxon>Pseudomonadati</taxon>
        <taxon>Pseudomonadota</taxon>
        <taxon>Alphaproteobacteria</taxon>
        <taxon>Hyphomonadales</taxon>
        <taxon>Hyphomonadaceae</taxon>
        <taxon>Hyphomonas</taxon>
    </lineage>
</organism>
<dbReference type="PROSITE" id="PS50943">
    <property type="entry name" value="HTH_CROC1"/>
    <property type="match status" value="1"/>
</dbReference>
<proteinExistence type="predicted"/>
<keyword evidence="6" id="KW-1185">Reference proteome</keyword>
<evidence type="ECO:0000256" key="3">
    <source>
        <dbReference type="ARBA" id="ARBA00023163"/>
    </source>
</evidence>
<dbReference type="InterPro" id="IPR001387">
    <property type="entry name" value="Cro/C1-type_HTH"/>
</dbReference>
<reference evidence="5 6" key="1">
    <citation type="submission" date="2013-04" db="EMBL/GenBank/DDBJ databases">
        <title>Hyphomonas hirschiana VP5 Genome Sequencing.</title>
        <authorList>
            <person name="Lai Q."/>
            <person name="Shao Z."/>
        </authorList>
    </citation>
    <scope>NUCLEOTIDE SEQUENCE [LARGE SCALE GENOMIC DNA]</scope>
    <source>
        <strain evidence="5 6">VP5</strain>
    </source>
</reference>
<dbReference type="InterPro" id="IPR010982">
    <property type="entry name" value="Lambda_DNA-bd_dom_sf"/>
</dbReference>
<keyword evidence="3" id="KW-0804">Transcription</keyword>
<keyword evidence="2 5" id="KW-0238">DNA-binding</keyword>
<dbReference type="PANTHER" id="PTHR46797">
    <property type="entry name" value="HTH-TYPE TRANSCRIPTIONAL REGULATOR"/>
    <property type="match status" value="1"/>
</dbReference>
<evidence type="ECO:0000256" key="2">
    <source>
        <dbReference type="ARBA" id="ARBA00023125"/>
    </source>
</evidence>
<protein>
    <submittedName>
        <fullName evidence="5">DNA-binding protein</fullName>
    </submittedName>
</protein>
<dbReference type="CDD" id="cd00093">
    <property type="entry name" value="HTH_XRE"/>
    <property type="match status" value="1"/>
</dbReference>
<evidence type="ECO:0000256" key="1">
    <source>
        <dbReference type="ARBA" id="ARBA00023015"/>
    </source>
</evidence>
<evidence type="ECO:0000313" key="6">
    <source>
        <dbReference type="Proteomes" id="UP000025061"/>
    </source>
</evidence>
<dbReference type="PANTHER" id="PTHR46797:SF23">
    <property type="entry name" value="HTH-TYPE TRANSCRIPTIONAL REGULATOR SUTR"/>
    <property type="match status" value="1"/>
</dbReference>
<dbReference type="SUPFAM" id="SSF47413">
    <property type="entry name" value="lambda repressor-like DNA-binding domains"/>
    <property type="match status" value="1"/>
</dbReference>
<dbReference type="Pfam" id="PF01381">
    <property type="entry name" value="HTH_3"/>
    <property type="match status" value="1"/>
</dbReference>